<accession>A0A1V6T4C8</accession>
<dbReference type="Pfam" id="PF00651">
    <property type="entry name" value="BTB"/>
    <property type="match status" value="1"/>
</dbReference>
<dbReference type="Gene3D" id="3.30.710.10">
    <property type="entry name" value="Potassium Channel Kv1.1, Chain A"/>
    <property type="match status" value="1"/>
</dbReference>
<dbReference type="OrthoDB" id="5275938at2759"/>
<dbReference type="SUPFAM" id="SSF54695">
    <property type="entry name" value="POZ domain"/>
    <property type="match status" value="1"/>
</dbReference>
<dbReference type="STRING" id="254877.A0A1V6T4C8"/>
<dbReference type="InterPro" id="IPR011333">
    <property type="entry name" value="SKP1/BTB/POZ_sf"/>
</dbReference>
<evidence type="ECO:0000259" key="2">
    <source>
        <dbReference type="Pfam" id="PF00651"/>
    </source>
</evidence>
<keyword evidence="4" id="KW-1185">Reference proteome</keyword>
<gene>
    <name evidence="3" type="ORF">PENFLA_c015G04403</name>
</gene>
<feature type="compositionally biased region" description="Polar residues" evidence="1">
    <location>
        <begin position="1"/>
        <end position="11"/>
    </location>
</feature>
<sequence length="347" mass="38549">MSTSSTSTASEQDQDHKPTSTELTEMHTHQVDPDGDIILFTPATLETSLVDVTEGNVPREHTRFQVSSKHLTLASDYFKRMLKACWAEGVALSTNGSVEIPVNDCKPEILLIILNIIHGRSRQVPRKLSLPQLTDIAVATDFFQCHEALELFAGTWIQDLKPLILSSFSEDTKKWMMIAWVFKSNDILRETETIAMQQGTGPFHTSNLPIPKSIKDKIDQARQKYIELLQEKIGERIETLLNSPAAKKKSCCAPGCDAKHLGLVLRELTENKISYSASVPSLSYKPCSPFFTVCLGNVSPRTIIFMVECGRSNGRAYCAPGKPCENYRDSLFGNDAAREARKLPTSG</sequence>
<dbReference type="AlphaFoldDB" id="A0A1V6T4C8"/>
<evidence type="ECO:0000313" key="4">
    <source>
        <dbReference type="Proteomes" id="UP000191342"/>
    </source>
</evidence>
<proteinExistence type="predicted"/>
<dbReference type="EMBL" id="MLQL01000015">
    <property type="protein sequence ID" value="OQE20854.1"/>
    <property type="molecule type" value="Genomic_DNA"/>
</dbReference>
<name>A0A1V6T4C8_9EURO</name>
<evidence type="ECO:0000313" key="3">
    <source>
        <dbReference type="EMBL" id="OQE20854.1"/>
    </source>
</evidence>
<reference evidence="4" key="1">
    <citation type="journal article" date="2017" name="Nat. Microbiol.">
        <title>Global analysis of biosynthetic gene clusters reveals vast potential of secondary metabolite production in Penicillium species.</title>
        <authorList>
            <person name="Nielsen J.C."/>
            <person name="Grijseels S."/>
            <person name="Prigent S."/>
            <person name="Ji B."/>
            <person name="Dainat J."/>
            <person name="Nielsen K.F."/>
            <person name="Frisvad J.C."/>
            <person name="Workman M."/>
            <person name="Nielsen J."/>
        </authorList>
    </citation>
    <scope>NUCLEOTIDE SEQUENCE [LARGE SCALE GENOMIC DNA]</scope>
    <source>
        <strain evidence="4">IBT 14082</strain>
    </source>
</reference>
<organism evidence="3 4">
    <name type="scientific">Penicillium flavigenum</name>
    <dbReference type="NCBI Taxonomy" id="254877"/>
    <lineage>
        <taxon>Eukaryota</taxon>
        <taxon>Fungi</taxon>
        <taxon>Dikarya</taxon>
        <taxon>Ascomycota</taxon>
        <taxon>Pezizomycotina</taxon>
        <taxon>Eurotiomycetes</taxon>
        <taxon>Eurotiomycetidae</taxon>
        <taxon>Eurotiales</taxon>
        <taxon>Aspergillaceae</taxon>
        <taxon>Penicillium</taxon>
    </lineage>
</organism>
<feature type="compositionally biased region" description="Basic and acidic residues" evidence="1">
    <location>
        <begin position="13"/>
        <end position="22"/>
    </location>
</feature>
<comment type="caution">
    <text evidence="3">The sequence shown here is derived from an EMBL/GenBank/DDBJ whole genome shotgun (WGS) entry which is preliminary data.</text>
</comment>
<dbReference type="InterPro" id="IPR000210">
    <property type="entry name" value="BTB/POZ_dom"/>
</dbReference>
<evidence type="ECO:0000256" key="1">
    <source>
        <dbReference type="SAM" id="MobiDB-lite"/>
    </source>
</evidence>
<dbReference type="Proteomes" id="UP000191342">
    <property type="component" value="Unassembled WGS sequence"/>
</dbReference>
<feature type="domain" description="BTB" evidence="2">
    <location>
        <begin position="61"/>
        <end position="149"/>
    </location>
</feature>
<protein>
    <recommendedName>
        <fullName evidence="2">BTB domain-containing protein</fullName>
    </recommendedName>
</protein>
<feature type="region of interest" description="Disordered" evidence="1">
    <location>
        <begin position="1"/>
        <end position="22"/>
    </location>
</feature>